<dbReference type="InterPro" id="IPR045862">
    <property type="entry name" value="Trf4-like"/>
</dbReference>
<dbReference type="AlphaFoldDB" id="A0A813CH75"/>
<comment type="caution">
    <text evidence="7">The sequence shown here is derived from an EMBL/GenBank/DDBJ whole genome shotgun (WGS) entry which is preliminary data.</text>
</comment>
<dbReference type="GO" id="GO:0031123">
    <property type="term" value="P:RNA 3'-end processing"/>
    <property type="evidence" value="ECO:0007669"/>
    <property type="project" value="TreeGrafter"/>
</dbReference>
<dbReference type="InterPro" id="IPR002058">
    <property type="entry name" value="PAP_assoc"/>
</dbReference>
<dbReference type="GO" id="GO:1990817">
    <property type="term" value="F:poly(A) RNA polymerase activity"/>
    <property type="evidence" value="ECO:0007669"/>
    <property type="project" value="InterPro"/>
</dbReference>
<feature type="region of interest" description="Disordered" evidence="4">
    <location>
        <begin position="1101"/>
        <end position="1124"/>
    </location>
</feature>
<dbReference type="GO" id="GO:0003729">
    <property type="term" value="F:mRNA binding"/>
    <property type="evidence" value="ECO:0007669"/>
    <property type="project" value="TreeGrafter"/>
</dbReference>
<accession>A0A813CH75</accession>
<sequence length="1124" mass="124229">MVFYVLVAGLQARPTPSDSVGVFEHLPGGEANLAPLPGQEKEQKTVVDVLEVRATKFFRAVGAGAGLEDGALSAFEAPLVQSMIACWYFRWDATVSGSNQGGQFRGFLLLPFSRGQVRPWLGQQWLLHRWAPSFVVILLCRDQAAADALYKANHGRLFISGQESQSSSAGKAESRSAGACCYLTFLEAIVYDFNSGDPSDQMQPNLARADSDETDEHLRNIIPSTAYDELPSCPVCIERIDVSGTGMVTHSHGWISDDAQNGRPPTCRACAVIATRPATDRPVAWVVGHRNAGYHAPAAPRTFGYASSVATWDVEDTKMPMRRIMQQTGVIASASFQLATGRIWDYECDVFVHRRLVQQAAASGGWRCQLQPPEAWQDTAVHQRRSGLLWIKGRAVTHTQTAVSSDSAPSRCQQHLLSMELDAILASQLDYQRSLYEAQLTELHQQHGEIVEGLKEAREAEELRAQNWQVSVPEGPQRIAAIFLKSACRKAEIEAAEKHKKVLEKQLVTAQRNLTEAQELNQSLLANRRDMAKLGPELRKELNWSLFLLHFKPQAESSSRPAKGERAVKAEDPLLLRLREQVIDACSVDVPALPDTKRCTETDSAFLPSCRAAQAAMDSEVTSRPGWLREEDAALIEEDAERNAEQAERNASMRSLLRKRREEPREEQAAAAPEAFMGVTNAKSVPSRRAVADEGQPPWFVPRPHIDNAVLRLHEEILDFVDFMQHTQEEVHARRRWVQTIKDTCKALWPGCKVSVFGSFFTGLSLPNGDVDVAVTDVACKTGTAMKMLADQLLSKGEISWLEIIETAKVPVIKVRSQSCGLRADVVFSQPDGMDSSKFIRSKLKEYPQMKPLLLFLKYFLLQRGLHETYTGGMGSYLLCNVVLHFLQRHPSSRSARQYAGTSLGHLLFDFLKYYGQEFNYKDQGISVLDGGSTFAKAGRFPERKQRGPHDSWGPKVQLCLESPLAPDMDLGGACFRMPVLRNLFHHGFHCICHLFVSRSPPEVSMLCPLLIDPAHPVITDRFKLMSEQPAALPGMKRKVSQAEILVETTTAPKKAAKPTSLAAMNDEAEKLVESTTAPKKVLATSGQGSLVLFNTAGAGGAGGLRRSRRGSIAAMEEEASLHP</sequence>
<feature type="coiled-coil region" evidence="3">
    <location>
        <begin position="493"/>
        <end position="527"/>
    </location>
</feature>
<dbReference type="PANTHER" id="PTHR23092:SF15">
    <property type="entry name" value="INACTIVE NON-CANONICAL POLY(A) RNA POLYMERASE PROTEIN TRF4-2-RELATED"/>
    <property type="match status" value="1"/>
</dbReference>
<dbReference type="SUPFAM" id="SSF81301">
    <property type="entry name" value="Nucleotidyltransferase"/>
    <property type="match status" value="1"/>
</dbReference>
<evidence type="ECO:0000256" key="4">
    <source>
        <dbReference type="SAM" id="MobiDB-lite"/>
    </source>
</evidence>
<keyword evidence="2" id="KW-0460">Magnesium</keyword>
<feature type="domain" description="Poly(A) RNA polymerase mitochondrial-like central palm" evidence="6">
    <location>
        <begin position="713"/>
        <end position="841"/>
    </location>
</feature>
<dbReference type="OrthoDB" id="273556at2759"/>
<dbReference type="InterPro" id="IPR043519">
    <property type="entry name" value="NT_sf"/>
</dbReference>
<dbReference type="InterPro" id="IPR054708">
    <property type="entry name" value="MTPAP-like_central"/>
</dbReference>
<dbReference type="CDD" id="cd05402">
    <property type="entry name" value="NT_PAP_TUTase"/>
    <property type="match status" value="1"/>
</dbReference>
<reference evidence="7" key="1">
    <citation type="submission" date="2021-02" db="EMBL/GenBank/DDBJ databases">
        <authorList>
            <person name="Dougan E. K."/>
            <person name="Rhodes N."/>
            <person name="Thang M."/>
            <person name="Chan C."/>
        </authorList>
    </citation>
    <scope>NUCLEOTIDE SEQUENCE</scope>
</reference>
<dbReference type="GO" id="GO:0046872">
    <property type="term" value="F:metal ion binding"/>
    <property type="evidence" value="ECO:0007669"/>
    <property type="project" value="UniProtKB-KW"/>
</dbReference>
<organism evidence="7 8">
    <name type="scientific">Symbiodinium necroappetens</name>
    <dbReference type="NCBI Taxonomy" id="1628268"/>
    <lineage>
        <taxon>Eukaryota</taxon>
        <taxon>Sar</taxon>
        <taxon>Alveolata</taxon>
        <taxon>Dinophyceae</taxon>
        <taxon>Suessiales</taxon>
        <taxon>Symbiodiniaceae</taxon>
        <taxon>Symbiodinium</taxon>
    </lineage>
</organism>
<proteinExistence type="predicted"/>
<dbReference type="Pfam" id="PF03828">
    <property type="entry name" value="PAP_assoc"/>
    <property type="match status" value="1"/>
</dbReference>
<dbReference type="Proteomes" id="UP000601435">
    <property type="component" value="Unassembled WGS sequence"/>
</dbReference>
<dbReference type="Gene3D" id="1.10.1410.10">
    <property type="match status" value="1"/>
</dbReference>
<feature type="domain" description="PAP-associated" evidence="5">
    <location>
        <begin position="903"/>
        <end position="938"/>
    </location>
</feature>
<evidence type="ECO:0000259" key="6">
    <source>
        <dbReference type="Pfam" id="PF22600"/>
    </source>
</evidence>
<dbReference type="GO" id="GO:0005730">
    <property type="term" value="C:nucleolus"/>
    <property type="evidence" value="ECO:0007669"/>
    <property type="project" value="TreeGrafter"/>
</dbReference>
<evidence type="ECO:0000256" key="3">
    <source>
        <dbReference type="SAM" id="Coils"/>
    </source>
</evidence>
<dbReference type="EMBL" id="CAJNJA010095030">
    <property type="protein sequence ID" value="CAE7941827.1"/>
    <property type="molecule type" value="Genomic_DNA"/>
</dbReference>
<evidence type="ECO:0000313" key="7">
    <source>
        <dbReference type="EMBL" id="CAE7941827.1"/>
    </source>
</evidence>
<dbReference type="Pfam" id="PF22600">
    <property type="entry name" value="MTPAP-like_central"/>
    <property type="match status" value="1"/>
</dbReference>
<protein>
    <submittedName>
        <fullName evidence="7">TENT4A protein</fullName>
    </submittedName>
</protein>
<evidence type="ECO:0000256" key="2">
    <source>
        <dbReference type="ARBA" id="ARBA00022842"/>
    </source>
</evidence>
<keyword evidence="8" id="KW-1185">Reference proteome</keyword>
<feature type="region of interest" description="Disordered" evidence="4">
    <location>
        <begin position="640"/>
        <end position="674"/>
    </location>
</feature>
<evidence type="ECO:0000256" key="1">
    <source>
        <dbReference type="ARBA" id="ARBA00022723"/>
    </source>
</evidence>
<name>A0A813CH75_9DINO</name>
<evidence type="ECO:0000259" key="5">
    <source>
        <dbReference type="Pfam" id="PF03828"/>
    </source>
</evidence>
<dbReference type="PANTHER" id="PTHR23092">
    <property type="entry name" value="POLY(A) RNA POLYMERASE"/>
    <property type="match status" value="1"/>
</dbReference>
<dbReference type="GO" id="GO:0043634">
    <property type="term" value="P:polyadenylation-dependent ncRNA catabolic process"/>
    <property type="evidence" value="ECO:0007669"/>
    <property type="project" value="TreeGrafter"/>
</dbReference>
<dbReference type="Gene3D" id="3.30.460.10">
    <property type="entry name" value="Beta Polymerase, domain 2"/>
    <property type="match status" value="1"/>
</dbReference>
<dbReference type="SUPFAM" id="SSF81631">
    <property type="entry name" value="PAP/OAS1 substrate-binding domain"/>
    <property type="match status" value="1"/>
</dbReference>
<evidence type="ECO:0000313" key="8">
    <source>
        <dbReference type="Proteomes" id="UP000601435"/>
    </source>
</evidence>
<keyword evidence="3" id="KW-0175">Coiled coil</keyword>
<gene>
    <name evidence="7" type="primary">TENT4A</name>
    <name evidence="7" type="ORF">SNEC2469_LOCUS34426</name>
</gene>
<dbReference type="GO" id="GO:0031499">
    <property type="term" value="C:TRAMP complex"/>
    <property type="evidence" value="ECO:0007669"/>
    <property type="project" value="TreeGrafter"/>
</dbReference>
<keyword evidence="1" id="KW-0479">Metal-binding</keyword>